<dbReference type="OrthoDB" id="9797832at2"/>
<accession>A0A250KNH8</accession>
<dbReference type="KEGG" id="mmai:sS8_1134"/>
<dbReference type="PANTHER" id="PTHR43443">
    <property type="entry name" value="3-HEXULOSE-6-PHOSPHATE ISOMERASE"/>
    <property type="match status" value="1"/>
</dbReference>
<sequence length="177" mass="19271">MHQKTIIDKISGVLEATDATYDEKLTRILDEASRVFVAGAGRSGLVARFFAMRLMHGGYDAYVVGEIVTPSIRKGDLFIVISGSGETETMIAFTKRAKEQGAKIVLLSTKSSSTIGDLADFVCQIGTAEQYGKVVGMPMGTTFELSTLVFLEATIAHIIHEKGIPEEEMRTRHANLE</sequence>
<dbReference type="InterPro" id="IPR046348">
    <property type="entry name" value="SIS_dom_sf"/>
</dbReference>
<dbReference type="Pfam" id="PF01380">
    <property type="entry name" value="SIS"/>
    <property type="match status" value="1"/>
</dbReference>
<dbReference type="Proteomes" id="UP000266313">
    <property type="component" value="Chromosome"/>
</dbReference>
<dbReference type="PANTHER" id="PTHR43443:SF1">
    <property type="entry name" value="3-HEXULOSE-6-PHOSPHATE ISOMERASE"/>
    <property type="match status" value="1"/>
</dbReference>
<evidence type="ECO:0000256" key="1">
    <source>
        <dbReference type="ARBA" id="ARBA00009235"/>
    </source>
</evidence>
<dbReference type="Gene3D" id="3.40.50.10490">
    <property type="entry name" value="Glucose-6-phosphate isomerase like protein, domain 1"/>
    <property type="match status" value="1"/>
</dbReference>
<dbReference type="InterPro" id="IPR001347">
    <property type="entry name" value="SIS_dom"/>
</dbReference>
<dbReference type="EMBL" id="AP017928">
    <property type="protein sequence ID" value="BBA33096.1"/>
    <property type="molecule type" value="Genomic_DNA"/>
</dbReference>
<keyword evidence="4" id="KW-1185">Reference proteome</keyword>
<name>A0A250KNH8_9GAMM</name>
<dbReference type="InterPro" id="IPR017552">
    <property type="entry name" value="PHI/rmpB"/>
</dbReference>
<evidence type="ECO:0000259" key="2">
    <source>
        <dbReference type="PROSITE" id="PS51464"/>
    </source>
</evidence>
<gene>
    <name evidence="3" type="ORF">sS8_1134</name>
</gene>
<dbReference type="RefSeq" id="WP_119628761.1">
    <property type="nucleotide sequence ID" value="NZ_AP017928.1"/>
</dbReference>
<feature type="domain" description="SIS" evidence="2">
    <location>
        <begin position="25"/>
        <end position="165"/>
    </location>
</feature>
<dbReference type="GO" id="GO:0097367">
    <property type="term" value="F:carbohydrate derivative binding"/>
    <property type="evidence" value="ECO:0007669"/>
    <property type="project" value="InterPro"/>
</dbReference>
<dbReference type="AlphaFoldDB" id="A0A250KNH8"/>
<proteinExistence type="inferred from homology"/>
<dbReference type="NCBIfam" id="TIGR03127">
    <property type="entry name" value="RuMP_HxlB"/>
    <property type="match status" value="1"/>
</dbReference>
<organism evidence="3 4">
    <name type="scientific">Methylocaldum marinum</name>
    <dbReference type="NCBI Taxonomy" id="1432792"/>
    <lineage>
        <taxon>Bacteria</taxon>
        <taxon>Pseudomonadati</taxon>
        <taxon>Pseudomonadota</taxon>
        <taxon>Gammaproteobacteria</taxon>
        <taxon>Methylococcales</taxon>
        <taxon>Methylococcaceae</taxon>
        <taxon>Methylocaldum</taxon>
    </lineage>
</organism>
<reference evidence="3 4" key="1">
    <citation type="submission" date="2016-12" db="EMBL/GenBank/DDBJ databases">
        <title>Genome sequencing of Methylocaldum marinum.</title>
        <authorList>
            <person name="Takeuchi M."/>
            <person name="Kamagata Y."/>
            <person name="Hiraoka S."/>
            <person name="Oshima K."/>
            <person name="Hattori M."/>
            <person name="Iwasaki W."/>
        </authorList>
    </citation>
    <scope>NUCLEOTIDE SEQUENCE [LARGE SCALE GENOMIC DNA]</scope>
    <source>
        <strain evidence="3 4">S8</strain>
    </source>
</reference>
<dbReference type="SUPFAM" id="SSF53697">
    <property type="entry name" value="SIS domain"/>
    <property type="match status" value="1"/>
</dbReference>
<dbReference type="PROSITE" id="PS51464">
    <property type="entry name" value="SIS"/>
    <property type="match status" value="1"/>
</dbReference>
<evidence type="ECO:0000313" key="3">
    <source>
        <dbReference type="EMBL" id="BBA33096.1"/>
    </source>
</evidence>
<dbReference type="GO" id="GO:1901135">
    <property type="term" value="P:carbohydrate derivative metabolic process"/>
    <property type="evidence" value="ECO:0007669"/>
    <property type="project" value="InterPro"/>
</dbReference>
<comment type="similarity">
    <text evidence="1">Belongs to the SIS family. PHI subfamily.</text>
</comment>
<protein>
    <submittedName>
        <fullName evidence="3">SIS domain-containing protein</fullName>
    </submittedName>
</protein>
<evidence type="ECO:0000313" key="4">
    <source>
        <dbReference type="Proteomes" id="UP000266313"/>
    </source>
</evidence>
<dbReference type="GO" id="GO:0016853">
    <property type="term" value="F:isomerase activity"/>
    <property type="evidence" value="ECO:0007669"/>
    <property type="project" value="InterPro"/>
</dbReference>
<dbReference type="CDD" id="cd05005">
    <property type="entry name" value="SIS_PHI"/>
    <property type="match status" value="1"/>
</dbReference>